<dbReference type="InterPro" id="IPR036388">
    <property type="entry name" value="WH-like_DNA-bd_sf"/>
</dbReference>
<dbReference type="InterPro" id="IPR002937">
    <property type="entry name" value="Amino_oxidase"/>
</dbReference>
<feature type="compositionally biased region" description="Low complexity" evidence="3">
    <location>
        <begin position="236"/>
        <end position="254"/>
    </location>
</feature>
<dbReference type="AlphaFoldDB" id="A0A564Z8Z3"/>
<reference evidence="5 6" key="1">
    <citation type="submission" date="2019-07" db="EMBL/GenBank/DDBJ databases">
        <authorList>
            <person name="Jastrzebski P J."/>
            <person name="Paukszto L."/>
            <person name="Jastrzebski P J."/>
        </authorList>
    </citation>
    <scope>NUCLEOTIDE SEQUENCE [LARGE SCALE GENOMIC DNA]</scope>
    <source>
        <strain evidence="5 6">WMS-il1</strain>
    </source>
</reference>
<dbReference type="Gene3D" id="3.90.660.10">
    <property type="match status" value="1"/>
</dbReference>
<evidence type="ECO:0000313" key="6">
    <source>
        <dbReference type="Proteomes" id="UP000321570"/>
    </source>
</evidence>
<dbReference type="PANTHER" id="PTHR10742:SF386">
    <property type="entry name" value="LYSINE-SPECIFIC HISTONE DEMETHYLASE 1A"/>
    <property type="match status" value="1"/>
</dbReference>
<dbReference type="SUPFAM" id="SSF51905">
    <property type="entry name" value="FAD/NAD(P)-binding domain"/>
    <property type="match status" value="2"/>
</dbReference>
<feature type="compositionally biased region" description="Basic residues" evidence="3">
    <location>
        <begin position="1"/>
        <end position="11"/>
    </location>
</feature>
<dbReference type="GO" id="GO:0006338">
    <property type="term" value="P:chromatin remodeling"/>
    <property type="evidence" value="ECO:0007669"/>
    <property type="project" value="TreeGrafter"/>
</dbReference>
<name>A0A564Z8Z3_HYMDI</name>
<keyword evidence="6" id="KW-1185">Reference proteome</keyword>
<feature type="region of interest" description="Disordered" evidence="3">
    <location>
        <begin position="224"/>
        <end position="257"/>
    </location>
</feature>
<accession>A0A564Z8Z3</accession>
<proteinExistence type="inferred from homology"/>
<sequence>MARGRPRRQNRSKAESSNTDDEIAEKATPEGSDNENRPEFTNEESMDLQNVEGEEENPSEEDNESNSTSSGVPRKRKLTEGNIDVDEEYESAEDEDDQNSDNDDADECFAEVQEETEDSDYSLPTDLPLSFNGDAEKATEICRLPARRITADEIALFPFLEEETNVALRPAYLIARNAGCALWIEDPTLQVTTDRLMGYLVSSLSRQYVLYMHSAGLTTFLPPILPENGDNQQDTSEASNTCNSSNSSSQIPSNWDPWSTPAARKNLERLATLAILFLERYGYVNFGLFKHLAEPLTKAVKTVANEGSACTPAKKGNDKHSNGVGNPLKVIVCGAGAAGLMAARQLTYFGAHVTVLEARDRIGGRIWTYKHGKQFSDLGAMIVTGMSGNPSTILAKQGGLTLIPVNPCCTLYNTHGRPVSQEKDLKIEKEFNRILATAGYVAANDPNSANKSLGQVIEDLIRFQEYRITPLKISHRNLTSVLMQRKAKILAQMAKAREDINIAFNEWKAVESSGPLEHKDYPAPPHAISTIAVPSSTSSMRTSSKRRKVNVETGSTASVSSTASSSSSTPNVRLTVKKDESEDASGQPIDMEEKFKRLCQLSTLNAAWKRFDPLHVSLTKVNRQLEVLAKNPPPDVYLTNSERNLMDWHLANLEFANATELDNLSLLHWDQDDAYELAGDHCIIQGGFGQILDVLTTPYGVHRHSTDNPCGQIELKSSVKEILVSDAGVKVSCVNKAMSEDELISHSADIALCALPLGVLKESINIAKTEKKFDKATLTNLKAPIFNPPLPQWKTEAIERTGFGTLNKVVLFFDKFFWDQKERVFGYVHDSTEKRGELFLFWSITDRPCLIALVAGKAAVALETEIATSVIAKGDSDTAAYLKLPIVGRAMAILRKIFNRPNNTIPDPIGAYATRWTSDEHTRGSYSYVAVGSSGDDYDLLAAPLAQQPPTLPLIHSTQLAVTPSNDGTLPKNPSRLYFTGEHTNRNYPASVQGAVFASLREVARIMNTYCPGETPIKQHGFTLRSASPQIEVINLV</sequence>
<feature type="region of interest" description="Disordered" evidence="3">
    <location>
        <begin position="534"/>
        <end position="587"/>
    </location>
</feature>
<dbReference type="GO" id="GO:0003682">
    <property type="term" value="F:chromatin binding"/>
    <property type="evidence" value="ECO:0007669"/>
    <property type="project" value="TreeGrafter"/>
</dbReference>
<dbReference type="Pfam" id="PF01593">
    <property type="entry name" value="Amino_oxidase"/>
    <property type="match status" value="2"/>
</dbReference>
<dbReference type="Gene3D" id="1.10.287.80">
    <property type="entry name" value="ATP synthase, gamma subunit, helix hairpin domain"/>
    <property type="match status" value="1"/>
</dbReference>
<evidence type="ECO:0000256" key="2">
    <source>
        <dbReference type="ARBA" id="ARBA00023002"/>
    </source>
</evidence>
<dbReference type="Proteomes" id="UP000321570">
    <property type="component" value="Unassembled WGS sequence"/>
</dbReference>
<gene>
    <name evidence="5" type="ORF">WMSIL1_LOCUS13682</name>
</gene>
<dbReference type="GO" id="GO:0050660">
    <property type="term" value="F:flavin adenine dinucleotide binding"/>
    <property type="evidence" value="ECO:0007669"/>
    <property type="project" value="TreeGrafter"/>
</dbReference>
<dbReference type="EMBL" id="CABIJS010000697">
    <property type="protein sequence ID" value="VUZ55981.1"/>
    <property type="molecule type" value="Genomic_DNA"/>
</dbReference>
<feature type="compositionally biased region" description="Low complexity" evidence="3">
    <location>
        <begin position="555"/>
        <end position="569"/>
    </location>
</feature>
<dbReference type="GO" id="GO:0016491">
    <property type="term" value="F:oxidoreductase activity"/>
    <property type="evidence" value="ECO:0007669"/>
    <property type="project" value="UniProtKB-KW"/>
</dbReference>
<feature type="compositionally biased region" description="Acidic residues" evidence="3">
    <location>
        <begin position="83"/>
        <end position="120"/>
    </location>
</feature>
<dbReference type="InterPro" id="IPR050281">
    <property type="entry name" value="Flavin_monoamine_oxidase"/>
</dbReference>
<dbReference type="PANTHER" id="PTHR10742">
    <property type="entry name" value="FLAVIN MONOAMINE OXIDASE"/>
    <property type="match status" value="1"/>
</dbReference>
<protein>
    <recommendedName>
        <fullName evidence="4">Amine oxidase domain-containing protein</fullName>
    </recommendedName>
</protein>
<dbReference type="InterPro" id="IPR036188">
    <property type="entry name" value="FAD/NAD-bd_sf"/>
</dbReference>
<keyword evidence="2" id="KW-0560">Oxidoreductase</keyword>
<feature type="domain" description="Amine oxidase" evidence="4">
    <location>
        <begin position="338"/>
        <end position="470"/>
    </location>
</feature>
<feature type="domain" description="Amine oxidase" evidence="4">
    <location>
        <begin position="603"/>
        <end position="1007"/>
    </location>
</feature>
<feature type="compositionally biased region" description="Basic and acidic residues" evidence="3">
    <location>
        <begin position="24"/>
        <end position="40"/>
    </location>
</feature>
<feature type="region of interest" description="Disordered" evidence="3">
    <location>
        <begin position="1"/>
        <end position="131"/>
    </location>
</feature>
<dbReference type="Gene3D" id="1.10.10.10">
    <property type="entry name" value="Winged helix-like DNA-binding domain superfamily/Winged helix DNA-binding domain"/>
    <property type="match status" value="1"/>
</dbReference>
<organism evidence="5 6">
    <name type="scientific">Hymenolepis diminuta</name>
    <name type="common">Rat tapeworm</name>
    <dbReference type="NCBI Taxonomy" id="6216"/>
    <lineage>
        <taxon>Eukaryota</taxon>
        <taxon>Metazoa</taxon>
        <taxon>Spiralia</taxon>
        <taxon>Lophotrochozoa</taxon>
        <taxon>Platyhelminthes</taxon>
        <taxon>Cestoda</taxon>
        <taxon>Eucestoda</taxon>
        <taxon>Cyclophyllidea</taxon>
        <taxon>Hymenolepididae</taxon>
        <taxon>Hymenolepis</taxon>
    </lineage>
</organism>
<evidence type="ECO:0000259" key="4">
    <source>
        <dbReference type="Pfam" id="PF01593"/>
    </source>
</evidence>
<dbReference type="Gene3D" id="3.50.50.60">
    <property type="entry name" value="FAD/NAD(P)-binding domain"/>
    <property type="match status" value="1"/>
</dbReference>
<comment type="similarity">
    <text evidence="1">Belongs to the flavin monoamine oxidase family.</text>
</comment>
<evidence type="ECO:0000313" key="5">
    <source>
        <dbReference type="EMBL" id="VUZ55981.1"/>
    </source>
</evidence>
<evidence type="ECO:0000256" key="3">
    <source>
        <dbReference type="SAM" id="MobiDB-lite"/>
    </source>
</evidence>
<dbReference type="SUPFAM" id="SSF54373">
    <property type="entry name" value="FAD-linked reductases, C-terminal domain"/>
    <property type="match status" value="1"/>
</dbReference>
<evidence type="ECO:0000256" key="1">
    <source>
        <dbReference type="ARBA" id="ARBA00005995"/>
    </source>
</evidence>
<feature type="compositionally biased region" description="Acidic residues" evidence="3">
    <location>
        <begin position="41"/>
        <end position="64"/>
    </location>
</feature>